<dbReference type="InterPro" id="IPR013162">
    <property type="entry name" value="CD80_C2-set"/>
</dbReference>
<dbReference type="Proteomes" id="UP001187531">
    <property type="component" value="Unassembled WGS sequence"/>
</dbReference>
<feature type="domain" description="Ig-like" evidence="2">
    <location>
        <begin position="19"/>
        <end position="114"/>
    </location>
</feature>
<dbReference type="InterPro" id="IPR007110">
    <property type="entry name" value="Ig-like_dom"/>
</dbReference>
<keyword evidence="1" id="KW-1015">Disulfide bond</keyword>
<dbReference type="SUPFAM" id="SSF48726">
    <property type="entry name" value="Immunoglobulin"/>
    <property type="match status" value="2"/>
</dbReference>
<organism evidence="3 4">
    <name type="scientific">Artemia franciscana</name>
    <name type="common">Brine shrimp</name>
    <name type="synonym">Artemia sanfranciscana</name>
    <dbReference type="NCBI Taxonomy" id="6661"/>
    <lineage>
        <taxon>Eukaryota</taxon>
        <taxon>Metazoa</taxon>
        <taxon>Ecdysozoa</taxon>
        <taxon>Arthropoda</taxon>
        <taxon>Crustacea</taxon>
        <taxon>Branchiopoda</taxon>
        <taxon>Anostraca</taxon>
        <taxon>Artemiidae</taxon>
        <taxon>Artemia</taxon>
    </lineage>
</organism>
<dbReference type="EMBL" id="JAVRJZ010000004">
    <property type="protein sequence ID" value="KAK2724019.1"/>
    <property type="molecule type" value="Genomic_DNA"/>
</dbReference>
<dbReference type="Pfam" id="PF08205">
    <property type="entry name" value="C2-set_2"/>
    <property type="match status" value="1"/>
</dbReference>
<dbReference type="InterPro" id="IPR013783">
    <property type="entry name" value="Ig-like_fold"/>
</dbReference>
<dbReference type="Pfam" id="PF13927">
    <property type="entry name" value="Ig_3"/>
    <property type="match status" value="1"/>
</dbReference>
<feature type="domain" description="Ig-like" evidence="2">
    <location>
        <begin position="271"/>
        <end position="312"/>
    </location>
</feature>
<dbReference type="InterPro" id="IPR036179">
    <property type="entry name" value="Ig-like_dom_sf"/>
</dbReference>
<proteinExistence type="predicted"/>
<protein>
    <recommendedName>
        <fullName evidence="2">Ig-like domain-containing protein</fullName>
    </recommendedName>
</protein>
<name>A0AA88LEX3_ARTSF</name>
<feature type="non-terminal residue" evidence="3">
    <location>
        <position position="366"/>
    </location>
</feature>
<sequence length="366" mass="40691">MEISFGQKLEAIVVPPSPPKILDENGNLIRSVAGPYLEGESLKLTCESKGGEPLPKLIWYRDGERWDTTDHSTLNGSTRNDVILARLRRDDLNTILSCEASNNNETVPASSFVLLDMLPLPDERGSFKFLLQYFLNRSLRRTRPVFVISHRLSNSIKVAKPKKNASYAVRNIVAPLEVLVIEGRDRIYSANKEARFVCRSSGSRPPAAITWWLGGYRIAGSIDVSLFIDCEIFTFSGFQFPADEANRIFLPVSPLGQDCPSILSLASLYPPTLSVTFGKSLEGKSLKEGDDVYFECHVVANPAPLRVEWRHNDHTLLQSYFPVDELDCFGIPPVSSLAGIVFARSGKAVIYGVSTFNLIYEMGNIK</sequence>
<dbReference type="Gene3D" id="2.60.40.10">
    <property type="entry name" value="Immunoglobulins"/>
    <property type="match status" value="2"/>
</dbReference>
<keyword evidence="4" id="KW-1185">Reference proteome</keyword>
<accession>A0AA88LEX3</accession>
<evidence type="ECO:0000256" key="1">
    <source>
        <dbReference type="ARBA" id="ARBA00023157"/>
    </source>
</evidence>
<reference evidence="3" key="1">
    <citation type="submission" date="2023-07" db="EMBL/GenBank/DDBJ databases">
        <title>Chromosome-level genome assembly of Artemia franciscana.</title>
        <authorList>
            <person name="Jo E."/>
        </authorList>
    </citation>
    <scope>NUCLEOTIDE SEQUENCE</scope>
    <source>
        <tissue evidence="3">Whole body</tissue>
    </source>
</reference>
<evidence type="ECO:0000313" key="4">
    <source>
        <dbReference type="Proteomes" id="UP001187531"/>
    </source>
</evidence>
<dbReference type="PROSITE" id="PS50835">
    <property type="entry name" value="IG_LIKE"/>
    <property type="match status" value="2"/>
</dbReference>
<gene>
    <name evidence="3" type="ORF">QYM36_002384</name>
</gene>
<dbReference type="PANTHER" id="PTHR23278:SF19">
    <property type="entry name" value="OBSCURIN"/>
    <property type="match status" value="1"/>
</dbReference>
<evidence type="ECO:0000259" key="2">
    <source>
        <dbReference type="PROSITE" id="PS50835"/>
    </source>
</evidence>
<dbReference type="AlphaFoldDB" id="A0AA88LEX3"/>
<evidence type="ECO:0000313" key="3">
    <source>
        <dbReference type="EMBL" id="KAK2724019.1"/>
    </source>
</evidence>
<comment type="caution">
    <text evidence="3">The sequence shown here is derived from an EMBL/GenBank/DDBJ whole genome shotgun (WGS) entry which is preliminary data.</text>
</comment>
<dbReference type="PANTHER" id="PTHR23278">
    <property type="entry name" value="SIDESTEP PROTEIN"/>
    <property type="match status" value="1"/>
</dbReference>